<keyword evidence="4" id="KW-0143">Chaperone</keyword>
<keyword evidence="2" id="KW-0378">Hydrolase</keyword>
<dbReference type="GO" id="GO:0005525">
    <property type="term" value="F:GTP binding"/>
    <property type="evidence" value="ECO:0007669"/>
    <property type="project" value="UniProtKB-KW"/>
</dbReference>
<protein>
    <submittedName>
        <fullName evidence="5">ArgK protein</fullName>
    </submittedName>
</protein>
<dbReference type="PANTHER" id="PTHR43087:SF1">
    <property type="entry name" value="LAO_AO TRANSPORT SYSTEM ATPASE"/>
    <property type="match status" value="1"/>
</dbReference>
<gene>
    <name evidence="5" type="ORF">BN874_980008</name>
</gene>
<organism evidence="5 6">
    <name type="scientific">Candidatus Contendobacter odensis Run_B_J11</name>
    <dbReference type="NCBI Taxonomy" id="1400861"/>
    <lineage>
        <taxon>Bacteria</taxon>
        <taxon>Pseudomonadati</taxon>
        <taxon>Pseudomonadota</taxon>
        <taxon>Gammaproteobacteria</taxon>
        <taxon>Candidatus Competibacteraceae</taxon>
        <taxon>Candidatus Contendibacter</taxon>
    </lineage>
</organism>
<dbReference type="Proteomes" id="UP000019184">
    <property type="component" value="Unassembled WGS sequence"/>
</dbReference>
<dbReference type="EMBL" id="CBTK010000318">
    <property type="protein sequence ID" value="CDH47789.1"/>
    <property type="molecule type" value="Genomic_DNA"/>
</dbReference>
<dbReference type="Gene3D" id="3.40.50.300">
    <property type="entry name" value="P-loop containing nucleotide triphosphate hydrolases"/>
    <property type="match status" value="1"/>
</dbReference>
<evidence type="ECO:0000256" key="4">
    <source>
        <dbReference type="ARBA" id="ARBA00023186"/>
    </source>
</evidence>
<proteinExistence type="predicted"/>
<keyword evidence="1" id="KW-0547">Nucleotide-binding</keyword>
<comment type="caution">
    <text evidence="5">The sequence shown here is derived from an EMBL/GenBank/DDBJ whole genome shotgun (WGS) entry which is preliminary data.</text>
</comment>
<evidence type="ECO:0000256" key="1">
    <source>
        <dbReference type="ARBA" id="ARBA00022741"/>
    </source>
</evidence>
<sequence>MPAEQLETGGHLIGITGPPGAGKSSLTAALIQVWRRRGLKVAILAVDPSSPISGGALLGDRLRMHASGADREVFIRSLACRGEFGGLSAEVWPMSLAMLAAFDIVLVETVGVGQKEIDVSKMTDTTCFVAQPASGDSIQFLKAGIMEVPHVIVVNKEDIGLAARKTLSDLRNTLGRRTDADGWQAPALSASAALGSGIEPLADALDAHRHWLLERGQFTARRQRCQAEWLVKHLREEFGRYGIHRLGGEDALFATLMGQSRRRSPIAEYEALRARVLRQEN</sequence>
<dbReference type="SUPFAM" id="SSF52540">
    <property type="entry name" value="P-loop containing nucleoside triphosphate hydrolases"/>
    <property type="match status" value="1"/>
</dbReference>
<reference evidence="5 6" key="1">
    <citation type="journal article" date="2014" name="ISME J.">
        <title>Candidatus Competibacter-lineage genomes retrieved from metagenomes reveal functional metabolic diversity.</title>
        <authorList>
            <person name="McIlroy S.J."/>
            <person name="Albertsen M."/>
            <person name="Andresen E.K."/>
            <person name="Saunders A.M."/>
            <person name="Kristiansen R."/>
            <person name="Stokholm-Bjerregaard M."/>
            <person name="Nielsen K.L."/>
            <person name="Nielsen P.H."/>
        </authorList>
    </citation>
    <scope>NUCLEOTIDE SEQUENCE [LARGE SCALE GENOMIC DNA]</scope>
    <source>
        <strain evidence="5 6">Run_B_J11</strain>
    </source>
</reference>
<dbReference type="GO" id="GO:0016787">
    <property type="term" value="F:hydrolase activity"/>
    <property type="evidence" value="ECO:0007669"/>
    <property type="project" value="UniProtKB-KW"/>
</dbReference>
<evidence type="ECO:0000256" key="3">
    <source>
        <dbReference type="ARBA" id="ARBA00023134"/>
    </source>
</evidence>
<dbReference type="PANTHER" id="PTHR43087">
    <property type="entry name" value="LYSINE/ARGININE/ORNITHINE TRANSPORT SYSTEM KINASE"/>
    <property type="match status" value="1"/>
</dbReference>
<keyword evidence="3" id="KW-0342">GTP-binding</keyword>
<evidence type="ECO:0000313" key="5">
    <source>
        <dbReference type="EMBL" id="CDH47789.1"/>
    </source>
</evidence>
<dbReference type="Pfam" id="PF03308">
    <property type="entry name" value="MeaB"/>
    <property type="match status" value="1"/>
</dbReference>
<evidence type="ECO:0000256" key="2">
    <source>
        <dbReference type="ARBA" id="ARBA00022801"/>
    </source>
</evidence>
<evidence type="ECO:0000313" key="6">
    <source>
        <dbReference type="Proteomes" id="UP000019184"/>
    </source>
</evidence>
<keyword evidence="6" id="KW-1185">Reference proteome</keyword>
<dbReference type="AlphaFoldDB" id="A0A7U7J4Y1"/>
<name>A0A7U7J4Y1_9GAMM</name>
<dbReference type="InterPro" id="IPR052040">
    <property type="entry name" value="GTPase/Isobutyryl-CoA_mutase"/>
</dbReference>
<accession>A0A7U7J4Y1</accession>
<dbReference type="InterPro" id="IPR027417">
    <property type="entry name" value="P-loop_NTPase"/>
</dbReference>